<dbReference type="PANTHER" id="PTHR42879">
    <property type="entry name" value="3-OXOACYL-(ACYL-CARRIER-PROTEIN) REDUCTASE"/>
    <property type="match status" value="1"/>
</dbReference>
<dbReference type="GO" id="GO:0032787">
    <property type="term" value="P:monocarboxylic acid metabolic process"/>
    <property type="evidence" value="ECO:0007669"/>
    <property type="project" value="UniProtKB-ARBA"/>
</dbReference>
<sequence>MTDPADTFSSRAAPGLRNRVALLTGASGGIGTAIARRLAEDGVDLCLAYGTHGEDAEAVGADARERGRRVTVTSADLSDPEAPAALVAHAERELGPVDLLIANAGIADVRGWQKIDLASWNATLAVNLTAPFLLCQQVLPGMVERGFGRILFVSSVAAFTGGVVGAHYAASKAGLHGLMHHLAPRVAADGVTVNCLAPALVGGTKMFPADPETGTPPVPIPVGRIGMPDEMADMAVTMLRTGYLTNKVITVDGGLIPR</sequence>
<organism evidence="9 10">
    <name type="scientific">Mycolicibacterium hodleri</name>
    <dbReference type="NCBI Taxonomy" id="49897"/>
    <lineage>
        <taxon>Bacteria</taxon>
        <taxon>Bacillati</taxon>
        <taxon>Actinomycetota</taxon>
        <taxon>Actinomycetes</taxon>
        <taxon>Mycobacteriales</taxon>
        <taxon>Mycobacteriaceae</taxon>
        <taxon>Mycolicibacterium</taxon>
    </lineage>
</organism>
<dbReference type="Pfam" id="PF00106">
    <property type="entry name" value="adh_short"/>
    <property type="match status" value="1"/>
</dbReference>
<dbReference type="PRINTS" id="PR00081">
    <property type="entry name" value="GDHRDH"/>
</dbReference>
<dbReference type="SUPFAM" id="SSF51735">
    <property type="entry name" value="NAD(P)-binding Rossmann-fold domains"/>
    <property type="match status" value="1"/>
</dbReference>
<feature type="domain" description="Ketoreductase" evidence="8">
    <location>
        <begin position="19"/>
        <end position="199"/>
    </location>
</feature>
<keyword evidence="3" id="KW-0964">Secreted</keyword>
<evidence type="ECO:0000256" key="2">
    <source>
        <dbReference type="ARBA" id="ARBA00006484"/>
    </source>
</evidence>
<dbReference type="InterPro" id="IPR057326">
    <property type="entry name" value="KR_dom"/>
</dbReference>
<comment type="similarity">
    <text evidence="2 7">Belongs to the short-chain dehydrogenases/reductases (SDR) family.</text>
</comment>
<keyword evidence="10" id="KW-1185">Reference proteome</keyword>
<dbReference type="InterPro" id="IPR050259">
    <property type="entry name" value="SDR"/>
</dbReference>
<evidence type="ECO:0000313" key="10">
    <source>
        <dbReference type="Proteomes" id="UP000320095"/>
    </source>
</evidence>
<dbReference type="SMART" id="SM00822">
    <property type="entry name" value="PKS_KR"/>
    <property type="match status" value="1"/>
</dbReference>
<comment type="catalytic activity">
    <reaction evidence="6">
        <text>a (3R)-hydroxyacyl-[ACP] + NADP(+) = a 3-oxoacyl-[ACP] + NADPH + H(+)</text>
        <dbReference type="Rhea" id="RHEA:17397"/>
        <dbReference type="Rhea" id="RHEA-COMP:9916"/>
        <dbReference type="Rhea" id="RHEA-COMP:9945"/>
        <dbReference type="ChEBI" id="CHEBI:15378"/>
        <dbReference type="ChEBI" id="CHEBI:57783"/>
        <dbReference type="ChEBI" id="CHEBI:58349"/>
        <dbReference type="ChEBI" id="CHEBI:78776"/>
        <dbReference type="ChEBI" id="CHEBI:78827"/>
        <dbReference type="EC" id="1.1.1.100"/>
    </reaction>
    <physiologicalReaction direction="right-to-left" evidence="6">
        <dbReference type="Rhea" id="RHEA:17399"/>
    </physiologicalReaction>
</comment>
<dbReference type="AlphaFoldDB" id="A0A502EFQ5"/>
<dbReference type="GO" id="GO:0004316">
    <property type="term" value="F:3-oxoacyl-[acyl-carrier-protein] reductase (NADPH) activity"/>
    <property type="evidence" value="ECO:0007669"/>
    <property type="project" value="UniProtKB-EC"/>
</dbReference>
<dbReference type="InterPro" id="IPR020904">
    <property type="entry name" value="Sc_DH/Rdtase_CS"/>
</dbReference>
<evidence type="ECO:0000256" key="1">
    <source>
        <dbReference type="ARBA" id="ARBA00004191"/>
    </source>
</evidence>
<dbReference type="RefSeq" id="WP_140689232.1">
    <property type="nucleotide sequence ID" value="NZ_RCZG01000002.1"/>
</dbReference>
<dbReference type="PRINTS" id="PR00080">
    <property type="entry name" value="SDRFAMILY"/>
</dbReference>
<proteinExistence type="inferred from homology"/>
<protein>
    <recommendedName>
        <fullName evidence="5">3-oxoacyl-[acyl-carrier-protein] reductase MabA</fullName>
    </recommendedName>
</protein>
<evidence type="ECO:0000256" key="3">
    <source>
        <dbReference type="ARBA" id="ARBA00022512"/>
    </source>
</evidence>
<dbReference type="InterPro" id="IPR036291">
    <property type="entry name" value="NAD(P)-bd_dom_sf"/>
</dbReference>
<comment type="subcellular location">
    <subcellularLocation>
        <location evidence="1">Secreted</location>
        <location evidence="1">Cell wall</location>
    </subcellularLocation>
</comment>
<evidence type="ECO:0000313" key="9">
    <source>
        <dbReference type="EMBL" id="TPG35879.1"/>
    </source>
</evidence>
<evidence type="ECO:0000259" key="8">
    <source>
        <dbReference type="SMART" id="SM00822"/>
    </source>
</evidence>
<dbReference type="OrthoDB" id="286404at2"/>
<gene>
    <name evidence="9" type="ORF">EAH80_07535</name>
</gene>
<keyword evidence="3" id="KW-0134">Cell wall</keyword>
<evidence type="ECO:0000256" key="4">
    <source>
        <dbReference type="ARBA" id="ARBA00023002"/>
    </source>
</evidence>
<dbReference type="InterPro" id="IPR002347">
    <property type="entry name" value="SDR_fam"/>
</dbReference>
<reference evidence="9 10" key="1">
    <citation type="journal article" date="2019" name="Environ. Microbiol.">
        <title>Species interactions and distinct microbial communities in high Arctic permafrost affected cryosols are associated with the CH4 and CO2 gas fluxes.</title>
        <authorList>
            <person name="Altshuler I."/>
            <person name="Hamel J."/>
            <person name="Turney S."/>
            <person name="Magnuson E."/>
            <person name="Levesque R."/>
            <person name="Greer C."/>
            <person name="Whyte L.G."/>
        </authorList>
    </citation>
    <scope>NUCLEOTIDE SEQUENCE [LARGE SCALE GENOMIC DNA]</scope>
    <source>
        <strain evidence="9 10">S5.20</strain>
    </source>
</reference>
<accession>A0A502EFQ5</accession>
<dbReference type="Gene3D" id="3.40.50.720">
    <property type="entry name" value="NAD(P)-binding Rossmann-like Domain"/>
    <property type="match status" value="1"/>
</dbReference>
<evidence type="ECO:0000256" key="5">
    <source>
        <dbReference type="ARBA" id="ARBA00040781"/>
    </source>
</evidence>
<dbReference type="PANTHER" id="PTHR42879:SF2">
    <property type="entry name" value="3-OXOACYL-[ACYL-CARRIER-PROTEIN] REDUCTASE FABG"/>
    <property type="match status" value="1"/>
</dbReference>
<dbReference type="EMBL" id="RCZG01000002">
    <property type="protein sequence ID" value="TPG35879.1"/>
    <property type="molecule type" value="Genomic_DNA"/>
</dbReference>
<name>A0A502EFQ5_9MYCO</name>
<dbReference type="PROSITE" id="PS00061">
    <property type="entry name" value="ADH_SHORT"/>
    <property type="match status" value="1"/>
</dbReference>
<dbReference type="Proteomes" id="UP000320095">
    <property type="component" value="Unassembled WGS sequence"/>
</dbReference>
<evidence type="ECO:0000256" key="6">
    <source>
        <dbReference type="ARBA" id="ARBA00047400"/>
    </source>
</evidence>
<keyword evidence="4" id="KW-0560">Oxidoreductase</keyword>
<evidence type="ECO:0000256" key="7">
    <source>
        <dbReference type="RuleBase" id="RU000363"/>
    </source>
</evidence>
<dbReference type="FunFam" id="3.40.50.720:FF:000173">
    <property type="entry name" value="3-oxoacyl-[acyl-carrier protein] reductase"/>
    <property type="match status" value="1"/>
</dbReference>
<comment type="caution">
    <text evidence="9">The sequence shown here is derived from an EMBL/GenBank/DDBJ whole genome shotgun (WGS) entry which is preliminary data.</text>
</comment>